<gene>
    <name evidence="2" type="ORF">GCM10011519_10880</name>
</gene>
<reference evidence="2" key="2">
    <citation type="submission" date="2020-09" db="EMBL/GenBank/DDBJ databases">
        <authorList>
            <person name="Sun Q."/>
            <person name="Zhou Y."/>
        </authorList>
    </citation>
    <scope>NUCLEOTIDE SEQUENCE</scope>
    <source>
        <strain evidence="2">CGMCC 1.16067</strain>
    </source>
</reference>
<dbReference type="RefSeq" id="WP_188778883.1">
    <property type="nucleotide sequence ID" value="NZ_BMKQ01000001.1"/>
</dbReference>
<organism evidence="2 3">
    <name type="scientific">Marmoricola endophyticus</name>
    <dbReference type="NCBI Taxonomy" id="2040280"/>
    <lineage>
        <taxon>Bacteria</taxon>
        <taxon>Bacillati</taxon>
        <taxon>Actinomycetota</taxon>
        <taxon>Actinomycetes</taxon>
        <taxon>Propionibacteriales</taxon>
        <taxon>Nocardioidaceae</taxon>
        <taxon>Marmoricola</taxon>
    </lineage>
</organism>
<feature type="coiled-coil region" evidence="1">
    <location>
        <begin position="58"/>
        <end position="99"/>
    </location>
</feature>
<sequence>MSGAPEHSPDEVAELRRLLAEERHQFMTDLEDSVVLVEDTRAELARVRAERDGLAQGRADAREQRDRAQARVRRLLAQRDRLRRRRDALEAELAESMVRDSRAVRLTARLVRRVRRVRR</sequence>
<evidence type="ECO:0000313" key="2">
    <source>
        <dbReference type="EMBL" id="GGF39086.1"/>
    </source>
</evidence>
<keyword evidence="1" id="KW-0175">Coiled coil</keyword>
<accession>A0A917BEH7</accession>
<comment type="caution">
    <text evidence="2">The sequence shown here is derived from an EMBL/GenBank/DDBJ whole genome shotgun (WGS) entry which is preliminary data.</text>
</comment>
<proteinExistence type="predicted"/>
<dbReference type="AlphaFoldDB" id="A0A917BEH7"/>
<keyword evidence="3" id="KW-1185">Reference proteome</keyword>
<dbReference type="Proteomes" id="UP000649179">
    <property type="component" value="Unassembled WGS sequence"/>
</dbReference>
<protein>
    <submittedName>
        <fullName evidence="2">Uncharacterized protein</fullName>
    </submittedName>
</protein>
<reference evidence="2" key="1">
    <citation type="journal article" date="2014" name="Int. J. Syst. Evol. Microbiol.">
        <title>Complete genome sequence of Corynebacterium casei LMG S-19264T (=DSM 44701T), isolated from a smear-ripened cheese.</title>
        <authorList>
            <consortium name="US DOE Joint Genome Institute (JGI-PGF)"/>
            <person name="Walter F."/>
            <person name="Albersmeier A."/>
            <person name="Kalinowski J."/>
            <person name="Ruckert C."/>
        </authorList>
    </citation>
    <scope>NUCLEOTIDE SEQUENCE</scope>
    <source>
        <strain evidence="2">CGMCC 1.16067</strain>
    </source>
</reference>
<evidence type="ECO:0000313" key="3">
    <source>
        <dbReference type="Proteomes" id="UP000649179"/>
    </source>
</evidence>
<dbReference type="EMBL" id="BMKQ01000001">
    <property type="protein sequence ID" value="GGF39086.1"/>
    <property type="molecule type" value="Genomic_DNA"/>
</dbReference>
<name>A0A917BEH7_9ACTN</name>
<evidence type="ECO:0000256" key="1">
    <source>
        <dbReference type="SAM" id="Coils"/>
    </source>
</evidence>